<feature type="region of interest" description="Disordered" evidence="1">
    <location>
        <begin position="34"/>
        <end position="102"/>
    </location>
</feature>
<evidence type="ECO:0000313" key="4">
    <source>
        <dbReference type="EMBL" id="QIQ03637.1"/>
    </source>
</evidence>
<dbReference type="Pfam" id="PF14016">
    <property type="entry name" value="DUF4232"/>
    <property type="match status" value="1"/>
</dbReference>
<keyword evidence="2" id="KW-0732">Signal</keyword>
<keyword evidence="5" id="KW-1185">Reference proteome</keyword>
<dbReference type="AlphaFoldDB" id="A0A6G9H0I3"/>
<accession>A0A6G9H0I3</accession>
<reference evidence="4 5" key="1">
    <citation type="submission" date="2020-03" db="EMBL/GenBank/DDBJ databases">
        <title>A novel species.</title>
        <authorList>
            <person name="Gao J."/>
        </authorList>
    </citation>
    <scope>NUCLEOTIDE SEQUENCE [LARGE SCALE GENOMIC DNA]</scope>
    <source>
        <strain evidence="4 5">QMT-12</strain>
    </source>
</reference>
<feature type="signal peptide" evidence="2">
    <location>
        <begin position="1"/>
        <end position="25"/>
    </location>
</feature>
<feature type="compositionally biased region" description="Low complexity" evidence="1">
    <location>
        <begin position="36"/>
        <end position="51"/>
    </location>
</feature>
<dbReference type="RefSeq" id="WP_167029881.1">
    <property type="nucleotide sequence ID" value="NZ_CP050177.1"/>
</dbReference>
<dbReference type="PROSITE" id="PS51257">
    <property type="entry name" value="PROKAR_LIPOPROTEIN"/>
    <property type="match status" value="1"/>
</dbReference>
<dbReference type="KEGG" id="slia:HA039_16025"/>
<evidence type="ECO:0000259" key="3">
    <source>
        <dbReference type="Pfam" id="PF14016"/>
    </source>
</evidence>
<gene>
    <name evidence="4" type="ORF">HA039_16025</name>
</gene>
<evidence type="ECO:0000256" key="2">
    <source>
        <dbReference type="SAM" id="SignalP"/>
    </source>
</evidence>
<dbReference type="EMBL" id="CP050177">
    <property type="protein sequence ID" value="QIQ03637.1"/>
    <property type="molecule type" value="Genomic_DNA"/>
</dbReference>
<feature type="chain" id="PRO_5039627622" evidence="2">
    <location>
        <begin position="26"/>
        <end position="330"/>
    </location>
</feature>
<dbReference type="InterPro" id="IPR025326">
    <property type="entry name" value="DUF4232"/>
</dbReference>
<proteinExistence type="predicted"/>
<feature type="domain" description="DUF4232" evidence="3">
    <location>
        <begin position="184"/>
        <end position="320"/>
    </location>
</feature>
<evidence type="ECO:0000313" key="5">
    <source>
        <dbReference type="Proteomes" id="UP000501179"/>
    </source>
</evidence>
<protein>
    <submittedName>
        <fullName evidence="4">DUF4232 domain-containing protein</fullName>
    </submittedName>
</protein>
<organism evidence="4 5">
    <name type="scientific">Streptomyces liangshanensis</name>
    <dbReference type="NCBI Taxonomy" id="2717324"/>
    <lineage>
        <taxon>Bacteria</taxon>
        <taxon>Bacillati</taxon>
        <taxon>Actinomycetota</taxon>
        <taxon>Actinomycetes</taxon>
        <taxon>Kitasatosporales</taxon>
        <taxon>Streptomycetaceae</taxon>
        <taxon>Streptomyces</taxon>
    </lineage>
</organism>
<dbReference type="Proteomes" id="UP000501179">
    <property type="component" value="Chromosome"/>
</dbReference>
<evidence type="ECO:0000256" key="1">
    <source>
        <dbReference type="SAM" id="MobiDB-lite"/>
    </source>
</evidence>
<sequence length="330" mass="33240">MSRRQARPRPPLAATASLLVALVVAAPLLSGCGTQSAGSGSAAGGSAAPSGRTPVNDPGKDGVRVTSVTLPPASPSPSPSPSDDYIVSADSLPGDAAKPSADYEVTNSGTEALTYTVIFTFLSADGGAMDNPSVTVRDVGPGKTVRGTVRSGEMPPSAPRITGAEVLEVTAVPSAEAPAEPGVCPASGVRVSVDRGDAAMGLRVVSLHLTNCGTRPYSLDGYPLLELLDDRREPVDGVKILDGTGGITTGLGSDLPPEPFTLAPGESATAGLAWRNTTQFGTPVNVPYVRVRAKTGTDPVIVTPNLDLGTTGKLGVGPWQKTKPGQGAAG</sequence>
<name>A0A6G9H0I3_9ACTN</name>